<dbReference type="InterPro" id="IPR006091">
    <property type="entry name" value="Acyl-CoA_Oxase/DH_mid-dom"/>
</dbReference>
<dbReference type="Pfam" id="PF02771">
    <property type="entry name" value="Acyl-CoA_dh_N"/>
    <property type="match status" value="1"/>
</dbReference>
<dbReference type="InterPro" id="IPR009075">
    <property type="entry name" value="AcylCo_DH/oxidase_C"/>
</dbReference>
<comment type="similarity">
    <text evidence="2 6">Belongs to the acyl-CoA dehydrogenase family.</text>
</comment>
<dbReference type="Proteomes" id="UP000885936">
    <property type="component" value="Unassembled WGS sequence"/>
</dbReference>
<dbReference type="SUPFAM" id="SSF56645">
    <property type="entry name" value="Acyl-CoA dehydrogenase NM domain-like"/>
    <property type="match status" value="1"/>
</dbReference>
<keyword evidence="5 6" id="KW-0560">Oxidoreductase</keyword>
<dbReference type="PANTHER" id="PTHR43884:SF12">
    <property type="entry name" value="ISOVALERYL-COA DEHYDROGENASE, MITOCHONDRIAL-RELATED"/>
    <property type="match status" value="1"/>
</dbReference>
<name>A0A1F2P5B5_9EURY</name>
<dbReference type="Pfam" id="PF00441">
    <property type="entry name" value="Acyl-CoA_dh_1"/>
    <property type="match status" value="1"/>
</dbReference>
<dbReference type="Proteomes" id="UP000185779">
    <property type="component" value="Unassembled WGS sequence"/>
</dbReference>
<keyword evidence="13" id="KW-1185">Reference proteome</keyword>
<protein>
    <submittedName>
        <fullName evidence="10 12">Acyl-CoA dehydrogenase</fullName>
    </submittedName>
</protein>
<evidence type="ECO:0000259" key="8">
    <source>
        <dbReference type="Pfam" id="PF02770"/>
    </source>
</evidence>
<organism evidence="12 13">
    <name type="scientific">Candidatus Syntropharchaeum butanivorans</name>
    <dbReference type="NCBI Taxonomy" id="1839936"/>
    <lineage>
        <taxon>Archaea</taxon>
        <taxon>Methanobacteriati</taxon>
        <taxon>Methanobacteriota</taxon>
        <taxon>Stenosarchaea group</taxon>
        <taxon>Methanomicrobia</taxon>
        <taxon>Methanosarcinales</taxon>
        <taxon>ANME-2 cluster</taxon>
        <taxon>Candidatus Syntropharchaeum</taxon>
    </lineage>
</organism>
<evidence type="ECO:0000313" key="13">
    <source>
        <dbReference type="Proteomes" id="UP000185779"/>
    </source>
</evidence>
<reference evidence="10" key="2">
    <citation type="journal article" date="2020" name="mSystems">
        <title>Genome- and Community-Level Interaction Insights into Carbon Utilization and Element Cycling Functions of Hydrothermarchaeota in Hydrothermal Sediment.</title>
        <authorList>
            <person name="Zhou Z."/>
            <person name="Liu Y."/>
            <person name="Xu W."/>
            <person name="Pan J."/>
            <person name="Luo Z.H."/>
            <person name="Li M."/>
        </authorList>
    </citation>
    <scope>NUCLEOTIDE SEQUENCE [LARGE SCALE GENOMIC DNA]</scope>
    <source>
        <strain evidence="10">HyVt-185</strain>
        <strain evidence="11">HyVt-386</strain>
    </source>
</reference>
<keyword evidence="4 6" id="KW-0274">FAD</keyword>
<comment type="cofactor">
    <cofactor evidence="1 6">
        <name>FAD</name>
        <dbReference type="ChEBI" id="CHEBI:57692"/>
    </cofactor>
</comment>
<feature type="domain" description="Acyl-CoA dehydrogenase/oxidase N-terminal" evidence="9">
    <location>
        <begin position="6"/>
        <end position="117"/>
    </location>
</feature>
<evidence type="ECO:0000256" key="4">
    <source>
        <dbReference type="ARBA" id="ARBA00022827"/>
    </source>
</evidence>
<dbReference type="InterPro" id="IPR009100">
    <property type="entry name" value="AcylCoA_DH/oxidase_NM_dom_sf"/>
</dbReference>
<feature type="domain" description="Acyl-CoA dehydrogenase/oxidase C-terminal" evidence="7">
    <location>
        <begin position="231"/>
        <end position="380"/>
    </location>
</feature>
<evidence type="ECO:0000256" key="5">
    <source>
        <dbReference type="ARBA" id="ARBA00023002"/>
    </source>
</evidence>
<dbReference type="Pfam" id="PF02770">
    <property type="entry name" value="Acyl-CoA_dh_M"/>
    <property type="match status" value="1"/>
</dbReference>
<dbReference type="InterPro" id="IPR036250">
    <property type="entry name" value="AcylCo_DH-like_C"/>
</dbReference>
<dbReference type="EMBL" id="LYOR01000003">
    <property type="protein sequence ID" value="OFV66182.1"/>
    <property type="molecule type" value="Genomic_DNA"/>
</dbReference>
<dbReference type="Proteomes" id="UP000885863">
    <property type="component" value="Unassembled WGS sequence"/>
</dbReference>
<dbReference type="AlphaFoldDB" id="A0A1F2P5B5"/>
<dbReference type="GO" id="GO:0003995">
    <property type="term" value="F:acyl-CoA dehydrogenase activity"/>
    <property type="evidence" value="ECO:0007669"/>
    <property type="project" value="TreeGrafter"/>
</dbReference>
<feature type="domain" description="Acyl-CoA oxidase/dehydrogenase middle" evidence="8">
    <location>
        <begin position="122"/>
        <end position="219"/>
    </location>
</feature>
<evidence type="ECO:0000256" key="2">
    <source>
        <dbReference type="ARBA" id="ARBA00009347"/>
    </source>
</evidence>
<comment type="caution">
    <text evidence="12">The sequence shown here is derived from an EMBL/GenBank/DDBJ whole genome shotgun (WGS) entry which is preliminary data.</text>
</comment>
<evidence type="ECO:0000259" key="7">
    <source>
        <dbReference type="Pfam" id="PF00441"/>
    </source>
</evidence>
<dbReference type="FunFam" id="1.10.540.10:FF:000002">
    <property type="entry name" value="Acyl-CoA dehydrogenase FadE19"/>
    <property type="match status" value="1"/>
</dbReference>
<dbReference type="EMBL" id="DRIE01000050">
    <property type="protein sequence ID" value="HEC56854.1"/>
    <property type="molecule type" value="Genomic_DNA"/>
</dbReference>
<dbReference type="STRING" id="1839936.SBU_000724"/>
<dbReference type="EMBL" id="DQZR01000255">
    <property type="protein sequence ID" value="HDM36796.1"/>
    <property type="molecule type" value="Genomic_DNA"/>
</dbReference>
<evidence type="ECO:0000313" key="11">
    <source>
        <dbReference type="EMBL" id="HEC56854.1"/>
    </source>
</evidence>
<dbReference type="InterPro" id="IPR046373">
    <property type="entry name" value="Acyl-CoA_Oxase/DH_mid-dom_sf"/>
</dbReference>
<dbReference type="FunFam" id="2.40.110.10:FF:000009">
    <property type="entry name" value="Acyl-CoA dehydrogenase"/>
    <property type="match status" value="1"/>
</dbReference>
<evidence type="ECO:0000313" key="10">
    <source>
        <dbReference type="EMBL" id="HDM36796.1"/>
    </source>
</evidence>
<dbReference type="Gene3D" id="1.10.540.10">
    <property type="entry name" value="Acyl-CoA dehydrogenase/oxidase, N-terminal domain"/>
    <property type="match status" value="1"/>
</dbReference>
<dbReference type="PIRSF" id="PIRSF016578">
    <property type="entry name" value="HsaA"/>
    <property type="match status" value="1"/>
</dbReference>
<evidence type="ECO:0000256" key="1">
    <source>
        <dbReference type="ARBA" id="ARBA00001974"/>
    </source>
</evidence>
<dbReference type="Gene3D" id="2.40.110.10">
    <property type="entry name" value="Butyryl-CoA Dehydrogenase, subunit A, domain 2"/>
    <property type="match status" value="1"/>
</dbReference>
<dbReference type="PATRIC" id="fig|1839936.3.peg.733"/>
<evidence type="ECO:0000259" key="9">
    <source>
        <dbReference type="Pfam" id="PF02771"/>
    </source>
</evidence>
<dbReference type="SUPFAM" id="SSF47203">
    <property type="entry name" value="Acyl-CoA dehydrogenase C-terminal domain-like"/>
    <property type="match status" value="1"/>
</dbReference>
<dbReference type="InterPro" id="IPR013786">
    <property type="entry name" value="AcylCoA_DH/ox_N"/>
</dbReference>
<evidence type="ECO:0000256" key="6">
    <source>
        <dbReference type="RuleBase" id="RU362125"/>
    </source>
</evidence>
<evidence type="ECO:0000313" key="12">
    <source>
        <dbReference type="EMBL" id="OFV66182.1"/>
    </source>
</evidence>
<dbReference type="FunFam" id="1.20.140.10:FF:000001">
    <property type="entry name" value="Acyl-CoA dehydrogenase"/>
    <property type="match status" value="1"/>
</dbReference>
<accession>A0A1F2P5B5</accession>
<dbReference type="InterPro" id="IPR037069">
    <property type="entry name" value="AcylCoA_DH/ox_N_sf"/>
</dbReference>
<dbReference type="PANTHER" id="PTHR43884">
    <property type="entry name" value="ACYL-COA DEHYDROGENASE"/>
    <property type="match status" value="1"/>
</dbReference>
<keyword evidence="3 6" id="KW-0285">Flavoprotein</keyword>
<proteinExistence type="inferred from homology"/>
<dbReference type="Gene3D" id="1.20.140.10">
    <property type="entry name" value="Butyryl-CoA Dehydrogenase, subunit A, domain 3"/>
    <property type="match status" value="1"/>
</dbReference>
<gene>
    <name evidence="10" type="ORF">ENG09_06100</name>
    <name evidence="11" type="ORF">ENI32_03085</name>
    <name evidence="12" type="ORF">SBU_000724</name>
</gene>
<evidence type="ECO:0000256" key="3">
    <source>
        <dbReference type="ARBA" id="ARBA00022630"/>
    </source>
</evidence>
<sequence>MDFELTEEQRDIKRAAREFAEGEFVDIARECDIKEIYPREVVKKAAELGFVGVYVPEEYGGAGLGFLEDVLVCEEFSRVDPGIAISIFSTTFGVTTILAVGSEEQKQKYIPPLCRGEKIMGIAVTDPDAGSDVAGAVNTKAVLEGDEWVINGAKTFITNGSVADYLLVLAVTDPDAESRHKRHSTFIVETDRPGFEATRCEGKMGMRASDTADLTFTDVRVPKENLVGQRGEGFKNVMYFFDRSRLEIAAQGLGLAQGAFEKTIDYIKKREIFGKPVAAFQVNQFKVAEMATRIESARTLLYRAAWSIDRGIVDPKLVAMAKWNAARVGVEVVDEAVQMHGGYGYINEYDVERFYRAAKVIEIYEGTKEVEKVIISRAILGDVCR</sequence>
<reference evidence="12 13" key="1">
    <citation type="submission" date="2016-05" db="EMBL/GenBank/DDBJ databases">
        <title>Microbial consortia oxidize butane by reversing methanogenesis.</title>
        <authorList>
            <person name="Laso-Perez R."/>
            <person name="Richter M."/>
            <person name="Wegener G."/>
            <person name="Musat F."/>
        </authorList>
    </citation>
    <scope>NUCLEOTIDE SEQUENCE [LARGE SCALE GENOMIC DNA]</scope>
    <source>
        <strain evidence="12">BOX1</strain>
    </source>
</reference>
<dbReference type="GO" id="GO:0050660">
    <property type="term" value="F:flavin adenine dinucleotide binding"/>
    <property type="evidence" value="ECO:0007669"/>
    <property type="project" value="InterPro"/>
</dbReference>